<gene>
    <name evidence="6" type="ORF">HH215_26085</name>
</gene>
<feature type="domain" description="HTH araC/xylS-type" evidence="4">
    <location>
        <begin position="180"/>
        <end position="278"/>
    </location>
</feature>
<evidence type="ECO:0000256" key="2">
    <source>
        <dbReference type="ARBA" id="ARBA00023125"/>
    </source>
</evidence>
<reference evidence="6 7" key="1">
    <citation type="submission" date="2020-04" db="EMBL/GenBank/DDBJ databases">
        <title>Genome sequencing of novel species.</title>
        <authorList>
            <person name="Heo J."/>
            <person name="Kim S.-J."/>
            <person name="Kim J.-S."/>
            <person name="Hong S.-B."/>
            <person name="Kwon S.-W."/>
        </authorList>
    </citation>
    <scope>NUCLEOTIDE SEQUENCE [LARGE SCALE GENOMIC DNA]</scope>
    <source>
        <strain evidence="6 7">MFER-1</strain>
    </source>
</reference>
<dbReference type="PRINTS" id="PR00032">
    <property type="entry name" value="HTHARAC"/>
</dbReference>
<dbReference type="PROSITE" id="PS01124">
    <property type="entry name" value="HTH_ARAC_FAMILY_2"/>
    <property type="match status" value="1"/>
</dbReference>
<dbReference type="PANTHER" id="PTHR43280:SF28">
    <property type="entry name" value="HTH-TYPE TRANSCRIPTIONAL ACTIVATOR RHAS"/>
    <property type="match status" value="1"/>
</dbReference>
<dbReference type="KEGG" id="cheb:HH215_26085"/>
<proteinExistence type="predicted"/>
<dbReference type="PROSITE" id="PS50983">
    <property type="entry name" value="FE_B12_PBP"/>
    <property type="match status" value="1"/>
</dbReference>
<name>A0A7Z2VNL6_9BACL</name>
<keyword evidence="7" id="KW-1185">Reference proteome</keyword>
<keyword evidence="2" id="KW-0238">DNA-binding</keyword>
<dbReference type="SUPFAM" id="SSF53807">
    <property type="entry name" value="Helical backbone' metal receptor"/>
    <property type="match status" value="1"/>
</dbReference>
<dbReference type="EMBL" id="CP051680">
    <property type="protein sequence ID" value="QJD86296.1"/>
    <property type="molecule type" value="Genomic_DNA"/>
</dbReference>
<dbReference type="PANTHER" id="PTHR43280">
    <property type="entry name" value="ARAC-FAMILY TRANSCRIPTIONAL REGULATOR"/>
    <property type="match status" value="1"/>
</dbReference>
<dbReference type="InterPro" id="IPR020449">
    <property type="entry name" value="Tscrpt_reg_AraC-type_HTH"/>
</dbReference>
<evidence type="ECO:0000259" key="5">
    <source>
        <dbReference type="PROSITE" id="PS50983"/>
    </source>
</evidence>
<evidence type="ECO:0000313" key="7">
    <source>
        <dbReference type="Proteomes" id="UP000502248"/>
    </source>
</evidence>
<dbReference type="RefSeq" id="WP_169282545.1">
    <property type="nucleotide sequence ID" value="NZ_CP051680.1"/>
</dbReference>
<dbReference type="Gene3D" id="1.10.10.60">
    <property type="entry name" value="Homeodomain-like"/>
    <property type="match status" value="2"/>
</dbReference>
<dbReference type="GO" id="GO:0003700">
    <property type="term" value="F:DNA-binding transcription factor activity"/>
    <property type="evidence" value="ECO:0007669"/>
    <property type="project" value="InterPro"/>
</dbReference>
<dbReference type="Pfam" id="PF01497">
    <property type="entry name" value="Peripla_BP_2"/>
    <property type="match status" value="1"/>
</dbReference>
<sequence>MDSKQLLDISNTLIEIGEVSYSFEADGWRLESQTMTKLTFLYFEKIQGTFVLNGIPIQLNRKSSFMLEPGMTVEARSVSGHETKLYMITFDMYRLSEKSASRRVFDQVDSFPITGSIQQDQYRIQRLVLMIAEEFNEENNGLISDQSGKNRACLHMYELLELLLGSTPAVLPGGEKRAILMTIPYMHRAYDSDLTLERLAELAGMHPSYYSQMFKQEMNRSPITFLTEIRMNRAKEELLMTGRKMSEVAKRVGYQDSFYFSRRFKEYTGCAPTLYREQPKPNVISLSYAYTDHLLTLGITPVAAQTYKEIPKTTRMLALPFHGSEVWQVSRQTFLEAKADLVIGKDNVSATARELIGDLAPIITIPWGTLTVFEHLREVARIVQRTEEAKEWIARHERTTEAARRRVQAAIGQATVTLCVIGHYGMRIYGNRNIGHVFYQSLGLLPPNRLLQDMEEHTGAKLFNWKAIEIEQLTEYDSDYLFVAVRSDGNEQQYLHRLQTSEAYVRHSAVRRNRVHFLDWEKWIVYAPMSIESQLDEAVDYYTDVH</sequence>
<accession>A0A7Z2VNL6</accession>
<dbReference type="Pfam" id="PF12833">
    <property type="entry name" value="HTH_18"/>
    <property type="match status" value="1"/>
</dbReference>
<dbReference type="InterPro" id="IPR009057">
    <property type="entry name" value="Homeodomain-like_sf"/>
</dbReference>
<dbReference type="Gene3D" id="3.40.50.1980">
    <property type="entry name" value="Nitrogenase molybdenum iron protein domain"/>
    <property type="match status" value="2"/>
</dbReference>
<evidence type="ECO:0000259" key="4">
    <source>
        <dbReference type="PROSITE" id="PS01124"/>
    </source>
</evidence>
<dbReference type="SUPFAM" id="SSF46689">
    <property type="entry name" value="Homeodomain-like"/>
    <property type="match status" value="2"/>
</dbReference>
<dbReference type="AlphaFoldDB" id="A0A7Z2VNL6"/>
<organism evidence="6 7">
    <name type="scientific">Cohnella herbarum</name>
    <dbReference type="NCBI Taxonomy" id="2728023"/>
    <lineage>
        <taxon>Bacteria</taxon>
        <taxon>Bacillati</taxon>
        <taxon>Bacillota</taxon>
        <taxon>Bacilli</taxon>
        <taxon>Bacillales</taxon>
        <taxon>Paenibacillaceae</taxon>
        <taxon>Cohnella</taxon>
    </lineage>
</organism>
<dbReference type="Proteomes" id="UP000502248">
    <property type="component" value="Chromosome"/>
</dbReference>
<feature type="domain" description="Fe/B12 periplasmic-binding" evidence="5">
    <location>
        <begin position="282"/>
        <end position="546"/>
    </location>
</feature>
<evidence type="ECO:0000256" key="3">
    <source>
        <dbReference type="ARBA" id="ARBA00023163"/>
    </source>
</evidence>
<dbReference type="SMART" id="SM00342">
    <property type="entry name" value="HTH_ARAC"/>
    <property type="match status" value="1"/>
</dbReference>
<keyword evidence="1" id="KW-0805">Transcription regulation</keyword>
<evidence type="ECO:0000256" key="1">
    <source>
        <dbReference type="ARBA" id="ARBA00023015"/>
    </source>
</evidence>
<dbReference type="GO" id="GO:0043565">
    <property type="term" value="F:sequence-specific DNA binding"/>
    <property type="evidence" value="ECO:0007669"/>
    <property type="project" value="InterPro"/>
</dbReference>
<dbReference type="InterPro" id="IPR002491">
    <property type="entry name" value="ABC_transptr_periplasmic_BD"/>
</dbReference>
<dbReference type="InterPro" id="IPR018060">
    <property type="entry name" value="HTH_AraC"/>
</dbReference>
<protein>
    <submittedName>
        <fullName evidence="6">Helix-turn-helix domain-containing protein</fullName>
    </submittedName>
</protein>
<keyword evidence="3" id="KW-0804">Transcription</keyword>
<evidence type="ECO:0000313" key="6">
    <source>
        <dbReference type="EMBL" id="QJD86296.1"/>
    </source>
</evidence>